<gene>
    <name evidence="1" type="ORF">CHYS00102_LOCUS25815</name>
</gene>
<dbReference type="EMBL" id="HBFR01035434">
    <property type="protein sequence ID" value="CAD8898599.1"/>
    <property type="molecule type" value="Transcribed_RNA"/>
</dbReference>
<name>A0A7S1BWY1_9STRA</name>
<accession>A0A7S1BWY1</accession>
<evidence type="ECO:0000313" key="1">
    <source>
        <dbReference type="EMBL" id="CAD8898599.1"/>
    </source>
</evidence>
<reference evidence="1" key="1">
    <citation type="submission" date="2021-01" db="EMBL/GenBank/DDBJ databases">
        <authorList>
            <person name="Corre E."/>
            <person name="Pelletier E."/>
            <person name="Niang G."/>
            <person name="Scheremetjew M."/>
            <person name="Finn R."/>
            <person name="Kale V."/>
            <person name="Holt S."/>
            <person name="Cochrane G."/>
            <person name="Meng A."/>
            <person name="Brown T."/>
            <person name="Cohen L."/>
        </authorList>
    </citation>
    <scope>NUCLEOTIDE SEQUENCE</scope>
    <source>
        <strain evidence="1">308</strain>
    </source>
</reference>
<organism evidence="1">
    <name type="scientific">Corethron hystrix</name>
    <dbReference type="NCBI Taxonomy" id="216773"/>
    <lineage>
        <taxon>Eukaryota</taxon>
        <taxon>Sar</taxon>
        <taxon>Stramenopiles</taxon>
        <taxon>Ochrophyta</taxon>
        <taxon>Bacillariophyta</taxon>
        <taxon>Coscinodiscophyceae</taxon>
        <taxon>Corethrophycidae</taxon>
        <taxon>Corethrales</taxon>
        <taxon>Corethraceae</taxon>
        <taxon>Corethron</taxon>
    </lineage>
</organism>
<sequence length="107" mass="12174">MDACILLGGHRCYREFPLDWINRHLARAELEVIETKKFPILYSHSAIVRQINVGRSKLSLFPNKELAESMRITLDKLETESKEATASAERGRLKLGFDYIVAAELVA</sequence>
<protein>
    <submittedName>
        <fullName evidence="1">Uncharacterized protein</fullName>
    </submittedName>
</protein>
<dbReference type="AlphaFoldDB" id="A0A7S1BWY1"/>
<proteinExistence type="predicted"/>